<comment type="catalytic activity">
    <reaction evidence="12 13">
        <text>DNA(n) + a 2'-deoxyribonucleoside 5'-triphosphate = DNA(n+1) + diphosphate</text>
        <dbReference type="Rhea" id="RHEA:22508"/>
        <dbReference type="Rhea" id="RHEA-COMP:17339"/>
        <dbReference type="Rhea" id="RHEA-COMP:17340"/>
        <dbReference type="ChEBI" id="CHEBI:33019"/>
        <dbReference type="ChEBI" id="CHEBI:61560"/>
        <dbReference type="ChEBI" id="CHEBI:173112"/>
        <dbReference type="EC" id="2.7.7.7"/>
    </reaction>
</comment>
<keyword evidence="10 13" id="KW-0239">DNA-directed DNA polymerase</keyword>
<dbReference type="Pfam" id="PF14579">
    <property type="entry name" value="HHH_6"/>
    <property type="match status" value="1"/>
</dbReference>
<organism evidence="15 16">
    <name type="scientific">Corynebacterium poyangense</name>
    <dbReference type="NCBI Taxonomy" id="2684405"/>
    <lineage>
        <taxon>Bacteria</taxon>
        <taxon>Bacillati</taxon>
        <taxon>Actinomycetota</taxon>
        <taxon>Actinomycetes</taxon>
        <taxon>Mycobacteriales</taxon>
        <taxon>Corynebacteriaceae</taxon>
        <taxon>Corynebacterium</taxon>
    </lineage>
</organism>
<dbReference type="KEGG" id="cpoy:GP475_02830"/>
<dbReference type="Pfam" id="PF17657">
    <property type="entry name" value="DNA_pol3_finger"/>
    <property type="match status" value="1"/>
</dbReference>
<evidence type="ECO:0000256" key="12">
    <source>
        <dbReference type="ARBA" id="ARBA00049244"/>
    </source>
</evidence>
<dbReference type="RefSeq" id="WP_187975148.1">
    <property type="nucleotide sequence ID" value="NZ_CP046884.1"/>
</dbReference>
<dbReference type="GO" id="GO:0005737">
    <property type="term" value="C:cytoplasm"/>
    <property type="evidence" value="ECO:0007669"/>
    <property type="project" value="UniProtKB-SubCell"/>
</dbReference>
<dbReference type="InterPro" id="IPR003141">
    <property type="entry name" value="Pol/His_phosphatase_N"/>
</dbReference>
<sequence length="1044" mass="115123">MHFHGGEALSWSRLERILSGQPGPEPVPAITEDDGFSPQSLELAKPGGFAELHAYSSFNFKDGASHPETMVLRAAELGLEALALLDRDGFYGSVRFAEAAKALKLPTVFGAELSLQEGILPILCRSPEGYRRLSRLISEARMKARNKDAVCYPELGEILERGADTWVFLADHHWAHHIELMIDIVGNNSVVREYEVTMLPDNADHHCVVDQFPTRHGILTARPAVATVHDKDLARAKRSLAHHQSVGAARGRIHPMGAPWLRSAEQMRRMFPGRPDLLSYTVELAQECAFDLDLLAPNLPNWDVPPGHTEMTWLRELVAQGWEQRYGKFSDALAHKAKHQIDYELALIEQLNFPGYFLIIHGIVQFCRHSGILCQGRGSAANSAVCFALGITNVEPMVAELLFERFLSPERDGPPDIDLDIESGRREEVIQYVYHRYGRENAAQVANVISYRRKGARRDAGRALGYPQGTIDSWSRRSDKAPEQVEKLAEKFLGHPRHLGIHSGGMVICDRPIADVVPIEWARMANRSVVQWDKEDCAVAGLVKFDLLGLGMLSALHAMIDLVARHRGQKINLWEIDLTEEPVYEMLCRADAIGVFQVESRAQLATLPRLQPRTFFDLVVEVALIRPGPIQGGSVHPYLRRRRGEEEITYDHPVLEKSLRKTLGVPLFQEQLMHIAVDAAGFSAAEADALRRAMGSQRSTARMAVLREKFFQGLAATSGIVGDTAEALWHKILAFAAYGFPESHAQSFASLVYFSAWFKYHYPAEFCVGLLRSQPMGFYSPQSLVADARRHGVPILPVCVHHSGVAADSPEGAIRLGLSSLKGLPDSVAQRIVAARNDGLFRSIADLARRADLTVQHTEILARGGALECLVPDRRRALWEAGVAATEHDGMFPGLSDVPAPALPGMSTFELFAADIAATGITPAEQPMFLLRKTLAEQGVLCTAALSQVPDGSSVEVAGIITHRQRPRTASGVIFLGMEDETGLANIVVSPGLWRRYEKVARTSRGLVVRGKVQNRTGAVLVVADKLSDLQFAAALSRGSRDFR</sequence>
<dbReference type="CDD" id="cd07431">
    <property type="entry name" value="PHP_PolIIIA"/>
    <property type="match status" value="1"/>
</dbReference>
<comment type="function">
    <text evidence="13">DNA polymerase involved in damage-induced mutagenesis and translesion synthesis (TLS). It is not the major replicative DNA polymerase.</text>
</comment>
<comment type="similarity">
    <text evidence="2 13">Belongs to the DNA polymerase type-C family. DnaE2 subfamily.</text>
</comment>
<dbReference type="Gene3D" id="3.20.20.140">
    <property type="entry name" value="Metal-dependent hydrolases"/>
    <property type="match status" value="1"/>
</dbReference>
<keyword evidence="6 13" id="KW-0808">Transferase</keyword>
<dbReference type="Proteomes" id="UP000516320">
    <property type="component" value="Chromosome"/>
</dbReference>
<evidence type="ECO:0000256" key="7">
    <source>
        <dbReference type="ARBA" id="ARBA00022695"/>
    </source>
</evidence>
<evidence type="ECO:0000256" key="4">
    <source>
        <dbReference type="ARBA" id="ARBA00017273"/>
    </source>
</evidence>
<protein>
    <recommendedName>
        <fullName evidence="4 13">Error-prone DNA polymerase</fullName>
        <ecNumber evidence="3 13">2.7.7.7</ecNumber>
    </recommendedName>
</protein>
<comment type="subcellular location">
    <subcellularLocation>
        <location evidence="1 13">Cytoplasm</location>
    </subcellularLocation>
</comment>
<evidence type="ECO:0000256" key="3">
    <source>
        <dbReference type="ARBA" id="ARBA00012417"/>
    </source>
</evidence>
<dbReference type="InterPro" id="IPR023073">
    <property type="entry name" value="DnaE2"/>
</dbReference>
<dbReference type="InterPro" id="IPR016195">
    <property type="entry name" value="Pol/histidinol_Pase-like"/>
</dbReference>
<dbReference type="NCBIfam" id="NF004225">
    <property type="entry name" value="PRK05672.1"/>
    <property type="match status" value="1"/>
</dbReference>
<keyword evidence="8 13" id="KW-0235">DNA replication</keyword>
<keyword evidence="5 13" id="KW-0963">Cytoplasm</keyword>
<dbReference type="InterPro" id="IPR004365">
    <property type="entry name" value="NA-bd_OB_tRNA"/>
</dbReference>
<gene>
    <name evidence="13" type="primary">dnaE2</name>
    <name evidence="15" type="ORF">GP475_02830</name>
</gene>
<evidence type="ECO:0000256" key="10">
    <source>
        <dbReference type="ARBA" id="ARBA00022932"/>
    </source>
</evidence>
<dbReference type="Pfam" id="PF01336">
    <property type="entry name" value="tRNA_anti-codon"/>
    <property type="match status" value="1"/>
</dbReference>
<dbReference type="InterPro" id="IPR011708">
    <property type="entry name" value="DNA_pol3_alpha_NTPase_dom"/>
</dbReference>
<evidence type="ECO:0000256" key="6">
    <source>
        <dbReference type="ARBA" id="ARBA00022679"/>
    </source>
</evidence>
<dbReference type="EC" id="2.7.7.7" evidence="3 13"/>
<dbReference type="SUPFAM" id="SSF89550">
    <property type="entry name" value="PHP domain-like"/>
    <property type="match status" value="1"/>
</dbReference>
<name>A0A7H0SMC1_9CORY</name>
<dbReference type="InterPro" id="IPR040982">
    <property type="entry name" value="DNA_pol3_finger"/>
</dbReference>
<evidence type="ECO:0000313" key="15">
    <source>
        <dbReference type="EMBL" id="QNQ89696.1"/>
    </source>
</evidence>
<keyword evidence="11 13" id="KW-0234">DNA repair</keyword>
<dbReference type="SMART" id="SM00481">
    <property type="entry name" value="POLIIIAc"/>
    <property type="match status" value="1"/>
</dbReference>
<dbReference type="Pfam" id="PF02811">
    <property type="entry name" value="PHP"/>
    <property type="match status" value="1"/>
</dbReference>
<keyword evidence="7 13" id="KW-0548">Nucleotidyltransferase</keyword>
<proteinExistence type="inferred from homology"/>
<dbReference type="PANTHER" id="PTHR32294">
    <property type="entry name" value="DNA POLYMERASE III SUBUNIT ALPHA"/>
    <property type="match status" value="1"/>
</dbReference>
<dbReference type="Gene3D" id="1.10.150.870">
    <property type="match status" value="1"/>
</dbReference>
<reference evidence="15 16" key="1">
    <citation type="submission" date="2019-12" db="EMBL/GenBank/DDBJ databases">
        <title>Corynebacterium sp. nov., isolated from feces of the Anser Albifrons in China.</title>
        <authorList>
            <person name="Liu Q."/>
        </authorList>
    </citation>
    <scope>NUCLEOTIDE SEQUENCE [LARGE SCALE GENOMIC DNA]</scope>
    <source>
        <strain evidence="15 16">4H37-19</strain>
    </source>
</reference>
<feature type="domain" description="Polymerase/histidinol phosphatase N-terminal" evidence="14">
    <location>
        <begin position="50"/>
        <end position="117"/>
    </location>
</feature>
<evidence type="ECO:0000256" key="5">
    <source>
        <dbReference type="ARBA" id="ARBA00022490"/>
    </source>
</evidence>
<dbReference type="InterPro" id="IPR004013">
    <property type="entry name" value="PHP_dom"/>
</dbReference>
<keyword evidence="16" id="KW-1185">Reference proteome</keyword>
<evidence type="ECO:0000256" key="2">
    <source>
        <dbReference type="ARBA" id="ARBA00007391"/>
    </source>
</evidence>
<evidence type="ECO:0000256" key="11">
    <source>
        <dbReference type="ARBA" id="ARBA00023204"/>
    </source>
</evidence>
<evidence type="ECO:0000313" key="16">
    <source>
        <dbReference type="Proteomes" id="UP000516320"/>
    </source>
</evidence>
<dbReference type="InterPro" id="IPR004805">
    <property type="entry name" value="DnaE2/DnaE/PolC"/>
</dbReference>
<dbReference type="GO" id="GO:0006281">
    <property type="term" value="P:DNA repair"/>
    <property type="evidence" value="ECO:0007669"/>
    <property type="project" value="UniProtKB-UniRule"/>
</dbReference>
<dbReference type="Pfam" id="PF07733">
    <property type="entry name" value="DNA_pol3_alpha"/>
    <property type="match status" value="1"/>
</dbReference>
<dbReference type="GO" id="GO:0006260">
    <property type="term" value="P:DNA replication"/>
    <property type="evidence" value="ECO:0007669"/>
    <property type="project" value="UniProtKB-KW"/>
</dbReference>
<dbReference type="GO" id="GO:0003676">
    <property type="term" value="F:nucleic acid binding"/>
    <property type="evidence" value="ECO:0007669"/>
    <property type="project" value="InterPro"/>
</dbReference>
<dbReference type="InterPro" id="IPR029460">
    <property type="entry name" value="DNAPol_HHH"/>
</dbReference>
<dbReference type="HAMAP" id="MF_01902">
    <property type="entry name" value="DNApol_error_prone"/>
    <property type="match status" value="1"/>
</dbReference>
<dbReference type="GO" id="GO:0003887">
    <property type="term" value="F:DNA-directed DNA polymerase activity"/>
    <property type="evidence" value="ECO:0007669"/>
    <property type="project" value="UniProtKB-UniRule"/>
</dbReference>
<dbReference type="PANTHER" id="PTHR32294:SF4">
    <property type="entry name" value="ERROR-PRONE DNA POLYMERASE"/>
    <property type="match status" value="1"/>
</dbReference>
<evidence type="ECO:0000259" key="14">
    <source>
        <dbReference type="SMART" id="SM00481"/>
    </source>
</evidence>
<dbReference type="CDD" id="cd04485">
    <property type="entry name" value="DnaE_OBF"/>
    <property type="match status" value="1"/>
</dbReference>
<evidence type="ECO:0000256" key="8">
    <source>
        <dbReference type="ARBA" id="ARBA00022705"/>
    </source>
</evidence>
<evidence type="ECO:0000256" key="1">
    <source>
        <dbReference type="ARBA" id="ARBA00004496"/>
    </source>
</evidence>
<dbReference type="GO" id="GO:0008408">
    <property type="term" value="F:3'-5' exonuclease activity"/>
    <property type="evidence" value="ECO:0007669"/>
    <property type="project" value="InterPro"/>
</dbReference>
<keyword evidence="9 13" id="KW-0227">DNA damage</keyword>
<evidence type="ECO:0000256" key="13">
    <source>
        <dbReference type="HAMAP-Rule" id="MF_01902"/>
    </source>
</evidence>
<dbReference type="EMBL" id="CP046884">
    <property type="protein sequence ID" value="QNQ89696.1"/>
    <property type="molecule type" value="Genomic_DNA"/>
</dbReference>
<dbReference type="AlphaFoldDB" id="A0A7H0SMC1"/>
<evidence type="ECO:0000256" key="9">
    <source>
        <dbReference type="ARBA" id="ARBA00022763"/>
    </source>
</evidence>
<accession>A0A7H0SMC1</accession>